<dbReference type="GeneID" id="70224577"/>
<feature type="compositionally biased region" description="Basic residues" evidence="1">
    <location>
        <begin position="67"/>
        <end position="81"/>
    </location>
</feature>
<dbReference type="AlphaFoldDB" id="A0A9P9FWF6"/>
<evidence type="ECO:0000313" key="2">
    <source>
        <dbReference type="EMBL" id="KAH7205361.1"/>
    </source>
</evidence>
<gene>
    <name evidence="2" type="ORF">BKA55DRAFT_587001</name>
</gene>
<dbReference type="Proteomes" id="UP000720189">
    <property type="component" value="Unassembled WGS sequence"/>
</dbReference>
<comment type="caution">
    <text evidence="2">The sequence shown here is derived from an EMBL/GenBank/DDBJ whole genome shotgun (WGS) entry which is preliminary data.</text>
</comment>
<feature type="non-terminal residue" evidence="2">
    <location>
        <position position="147"/>
    </location>
</feature>
<dbReference type="OrthoDB" id="3542681at2759"/>
<evidence type="ECO:0000256" key="1">
    <source>
        <dbReference type="SAM" id="MobiDB-lite"/>
    </source>
</evidence>
<dbReference type="EMBL" id="JAGMUX010000038">
    <property type="protein sequence ID" value="KAH7205361.1"/>
    <property type="molecule type" value="Genomic_DNA"/>
</dbReference>
<proteinExistence type="predicted"/>
<feature type="compositionally biased region" description="Polar residues" evidence="1">
    <location>
        <begin position="43"/>
        <end position="66"/>
    </location>
</feature>
<organism evidence="2 3">
    <name type="scientific">Fusarium redolens</name>
    <dbReference type="NCBI Taxonomy" id="48865"/>
    <lineage>
        <taxon>Eukaryota</taxon>
        <taxon>Fungi</taxon>
        <taxon>Dikarya</taxon>
        <taxon>Ascomycota</taxon>
        <taxon>Pezizomycotina</taxon>
        <taxon>Sordariomycetes</taxon>
        <taxon>Hypocreomycetidae</taxon>
        <taxon>Hypocreales</taxon>
        <taxon>Nectriaceae</taxon>
        <taxon>Fusarium</taxon>
        <taxon>Fusarium redolens species complex</taxon>
    </lineage>
</organism>
<name>A0A9P9FWF6_FUSRE</name>
<sequence length="147" mass="17047">WLFFASDGICPADLYQFSDQLRGVDSYNIKQPSPATLERESLLNSRQRGNSADVSTQRGPSVNLRTASHKPKKRLTKKMAYKKPSSSEALKQPRENHNLAEKRYRSRLKNHFEKRIVSLEEGFEAMAKERDQLLRNIALMYEFSNQE</sequence>
<protein>
    <submittedName>
        <fullName evidence="2">Uncharacterized protein</fullName>
    </submittedName>
</protein>
<accession>A0A9P9FWF6</accession>
<reference evidence="2" key="1">
    <citation type="journal article" date="2021" name="Nat. Commun.">
        <title>Genetic determinants of endophytism in the Arabidopsis root mycobiome.</title>
        <authorList>
            <person name="Mesny F."/>
            <person name="Miyauchi S."/>
            <person name="Thiergart T."/>
            <person name="Pickel B."/>
            <person name="Atanasova L."/>
            <person name="Karlsson M."/>
            <person name="Huettel B."/>
            <person name="Barry K.W."/>
            <person name="Haridas S."/>
            <person name="Chen C."/>
            <person name="Bauer D."/>
            <person name="Andreopoulos W."/>
            <person name="Pangilinan J."/>
            <person name="LaButti K."/>
            <person name="Riley R."/>
            <person name="Lipzen A."/>
            <person name="Clum A."/>
            <person name="Drula E."/>
            <person name="Henrissat B."/>
            <person name="Kohler A."/>
            <person name="Grigoriev I.V."/>
            <person name="Martin F.M."/>
            <person name="Hacquard S."/>
        </authorList>
    </citation>
    <scope>NUCLEOTIDE SEQUENCE</scope>
    <source>
        <strain evidence="2">MPI-CAGE-AT-0023</strain>
    </source>
</reference>
<evidence type="ECO:0000313" key="3">
    <source>
        <dbReference type="Proteomes" id="UP000720189"/>
    </source>
</evidence>
<feature type="region of interest" description="Disordered" evidence="1">
    <location>
        <begin position="43"/>
        <end position="98"/>
    </location>
</feature>
<keyword evidence="3" id="KW-1185">Reference proteome</keyword>
<dbReference type="RefSeq" id="XP_046040954.1">
    <property type="nucleotide sequence ID" value="XM_046194623.1"/>
</dbReference>